<feature type="transmembrane region" description="Helical" evidence="1">
    <location>
        <begin position="12"/>
        <end position="32"/>
    </location>
</feature>
<dbReference type="STRING" id="321763.SAMN04488692_10383"/>
<keyword evidence="1" id="KW-1133">Transmembrane helix</keyword>
<protein>
    <submittedName>
        <fullName evidence="2">Uncharacterized protein</fullName>
    </submittedName>
</protein>
<keyword evidence="3" id="KW-1185">Reference proteome</keyword>
<keyword evidence="1" id="KW-0812">Transmembrane</keyword>
<evidence type="ECO:0000313" key="3">
    <source>
        <dbReference type="Proteomes" id="UP000199476"/>
    </source>
</evidence>
<gene>
    <name evidence="2" type="ORF">SAMN04488692_10383</name>
</gene>
<dbReference type="EMBL" id="FNGO01000003">
    <property type="protein sequence ID" value="SDL29694.1"/>
    <property type="molecule type" value="Genomic_DNA"/>
</dbReference>
<evidence type="ECO:0000313" key="2">
    <source>
        <dbReference type="EMBL" id="SDL29694.1"/>
    </source>
</evidence>
<reference evidence="2 3" key="1">
    <citation type="submission" date="2016-10" db="EMBL/GenBank/DDBJ databases">
        <authorList>
            <person name="de Groot N.N."/>
        </authorList>
    </citation>
    <scope>NUCLEOTIDE SEQUENCE [LARGE SCALE GENOMIC DNA]</scope>
    <source>
        <strain evidence="2 3">SLAS-1</strain>
    </source>
</reference>
<dbReference type="Proteomes" id="UP000199476">
    <property type="component" value="Unassembled WGS sequence"/>
</dbReference>
<keyword evidence="1" id="KW-0472">Membrane</keyword>
<organism evidence="2 3">
    <name type="scientific">Halarsenatibacter silvermanii</name>
    <dbReference type="NCBI Taxonomy" id="321763"/>
    <lineage>
        <taxon>Bacteria</taxon>
        <taxon>Bacillati</taxon>
        <taxon>Bacillota</taxon>
        <taxon>Clostridia</taxon>
        <taxon>Halanaerobiales</taxon>
        <taxon>Halarsenatibacteraceae</taxon>
        <taxon>Halarsenatibacter</taxon>
    </lineage>
</organism>
<evidence type="ECO:0000256" key="1">
    <source>
        <dbReference type="SAM" id="Phobius"/>
    </source>
</evidence>
<accession>A0A1G9IXY0</accession>
<name>A0A1G9IXY0_9FIRM</name>
<proteinExistence type="predicted"/>
<sequence length="304" mass="34937">MAQEKTHGNKGKIAIILVVAVIAGLLILNYTLNNLITDSFAEGLQEGFKKTLDDEEVEMIDGKFSSSLWQGKIIGDELKYNHSRGEIHIEELDVDMTAGEMLGLLTAEESEEHLLNLDDFELTFFDINSFNENGIEISRLNKLLINYSGEADIEDYHWNFTAGLELKDMNFDLLNWGEVDQADLEQIRQFLGLDLGQIRFSSLKVKLSSEDLFPGENDEQVDITLDELRFTTDFLSFDSYLDLGYYQPRDELTIYESDIYLEFADSQLRDGLEFLTHIYEMPVEFENDGMRLSPHGPIDDLQWR</sequence>
<dbReference type="AlphaFoldDB" id="A0A1G9IXY0"/>